<keyword evidence="3 19" id="KW-0723">Serine/threonine-protein kinase</keyword>
<dbReference type="SUPFAM" id="SSF56112">
    <property type="entry name" value="Protein kinase-like (PK-like)"/>
    <property type="match status" value="1"/>
</dbReference>
<dbReference type="GO" id="GO:0005524">
    <property type="term" value="F:ATP binding"/>
    <property type="evidence" value="ECO:0007669"/>
    <property type="project" value="UniProtKB-UniRule"/>
</dbReference>
<name>A0A9J6FTL3_HAELO</name>
<dbReference type="InterPro" id="IPR000719">
    <property type="entry name" value="Prot_kinase_dom"/>
</dbReference>
<dbReference type="FunFam" id="3.30.200.20:FF:000027">
    <property type="entry name" value="Putative Cyclin-dependent kinase 1"/>
    <property type="match status" value="1"/>
</dbReference>
<evidence type="ECO:0000256" key="9">
    <source>
        <dbReference type="ARBA" id="ARBA00022777"/>
    </source>
</evidence>
<comment type="catalytic activity">
    <reaction evidence="14">
        <text>L-seryl-[protein] + ATP = O-phospho-L-seryl-[protein] + ADP + H(+)</text>
        <dbReference type="Rhea" id="RHEA:17989"/>
        <dbReference type="Rhea" id="RHEA-COMP:9863"/>
        <dbReference type="Rhea" id="RHEA-COMP:11604"/>
        <dbReference type="ChEBI" id="CHEBI:15378"/>
        <dbReference type="ChEBI" id="CHEBI:29999"/>
        <dbReference type="ChEBI" id="CHEBI:30616"/>
        <dbReference type="ChEBI" id="CHEBI:83421"/>
        <dbReference type="ChEBI" id="CHEBI:456216"/>
        <dbReference type="EC" id="2.7.11.22"/>
    </reaction>
</comment>
<evidence type="ECO:0000256" key="15">
    <source>
        <dbReference type="ARBA" id="ARBA00049280"/>
    </source>
</evidence>
<dbReference type="InterPro" id="IPR008271">
    <property type="entry name" value="Ser/Thr_kinase_AS"/>
</dbReference>
<dbReference type="EMBL" id="JABSTR010000004">
    <property type="protein sequence ID" value="KAH9366618.1"/>
    <property type="molecule type" value="Genomic_DNA"/>
</dbReference>
<evidence type="ECO:0000256" key="1">
    <source>
        <dbReference type="ARBA" id="ARBA00004123"/>
    </source>
</evidence>
<keyword evidence="22" id="KW-1185">Reference proteome</keyword>
<comment type="function">
    <text evidence="16">Plays a key role in the control of the eukaryotic cell cycle. Required for entry into S-phase and mitosis. Acts as a component of the kinase complex that phosphorylates the repetitive C-terminus of RNA polymerase II. May function in concert with npp-16 to arrest prophase blastomeres in response to anoxia.</text>
</comment>
<organism evidence="21 22">
    <name type="scientific">Haemaphysalis longicornis</name>
    <name type="common">Bush tick</name>
    <dbReference type="NCBI Taxonomy" id="44386"/>
    <lineage>
        <taxon>Eukaryota</taxon>
        <taxon>Metazoa</taxon>
        <taxon>Ecdysozoa</taxon>
        <taxon>Arthropoda</taxon>
        <taxon>Chelicerata</taxon>
        <taxon>Arachnida</taxon>
        <taxon>Acari</taxon>
        <taxon>Parasitiformes</taxon>
        <taxon>Ixodida</taxon>
        <taxon>Ixodoidea</taxon>
        <taxon>Ixodidae</taxon>
        <taxon>Haemaphysalinae</taxon>
        <taxon>Haemaphysalis</taxon>
    </lineage>
</organism>
<keyword evidence="8" id="KW-0498">Mitosis</keyword>
<accession>A0A9J6FTL3</accession>
<dbReference type="Pfam" id="PF00069">
    <property type="entry name" value="Pkinase"/>
    <property type="match status" value="1"/>
</dbReference>
<evidence type="ECO:0000256" key="16">
    <source>
        <dbReference type="ARBA" id="ARBA00054104"/>
    </source>
</evidence>
<dbReference type="AlphaFoldDB" id="A0A9J6FTL3"/>
<keyword evidence="5" id="KW-0132">Cell division</keyword>
<evidence type="ECO:0000313" key="22">
    <source>
        <dbReference type="Proteomes" id="UP000821853"/>
    </source>
</evidence>
<dbReference type="OrthoDB" id="1732493at2759"/>
<dbReference type="GO" id="GO:0051446">
    <property type="term" value="P:positive regulation of meiotic cell cycle"/>
    <property type="evidence" value="ECO:0007669"/>
    <property type="project" value="UniProtKB-ARBA"/>
</dbReference>
<comment type="catalytic activity">
    <reaction evidence="13">
        <text>L-threonyl-[protein] + ATP = O-phospho-L-threonyl-[protein] + ADP + H(+)</text>
        <dbReference type="Rhea" id="RHEA:46608"/>
        <dbReference type="Rhea" id="RHEA-COMP:11060"/>
        <dbReference type="Rhea" id="RHEA-COMP:11605"/>
        <dbReference type="ChEBI" id="CHEBI:15378"/>
        <dbReference type="ChEBI" id="CHEBI:30013"/>
        <dbReference type="ChEBI" id="CHEBI:30616"/>
        <dbReference type="ChEBI" id="CHEBI:61977"/>
        <dbReference type="ChEBI" id="CHEBI:456216"/>
        <dbReference type="EC" id="2.7.11.22"/>
    </reaction>
</comment>
<evidence type="ECO:0000259" key="20">
    <source>
        <dbReference type="PROSITE" id="PS50011"/>
    </source>
</evidence>
<evidence type="ECO:0000256" key="11">
    <source>
        <dbReference type="ARBA" id="ARBA00023242"/>
    </source>
</evidence>
<keyword evidence="7 18" id="KW-0547">Nucleotide-binding</keyword>
<evidence type="ECO:0000256" key="8">
    <source>
        <dbReference type="ARBA" id="ARBA00022776"/>
    </source>
</evidence>
<dbReference type="GO" id="GO:0051301">
    <property type="term" value="P:cell division"/>
    <property type="evidence" value="ECO:0007669"/>
    <property type="project" value="UniProtKB-KW"/>
</dbReference>
<keyword evidence="6" id="KW-0808">Transferase</keyword>
<dbReference type="InterPro" id="IPR050108">
    <property type="entry name" value="CDK"/>
</dbReference>
<evidence type="ECO:0000256" key="6">
    <source>
        <dbReference type="ARBA" id="ARBA00022679"/>
    </source>
</evidence>
<dbReference type="GO" id="GO:0090068">
    <property type="term" value="P:positive regulation of cell cycle process"/>
    <property type="evidence" value="ECO:0007669"/>
    <property type="project" value="UniProtKB-ARBA"/>
</dbReference>
<dbReference type="GO" id="GO:0004693">
    <property type="term" value="F:cyclin-dependent protein serine/threonine kinase activity"/>
    <property type="evidence" value="ECO:0007669"/>
    <property type="project" value="UniProtKB-EC"/>
</dbReference>
<keyword evidence="12" id="KW-0131">Cell cycle</keyword>
<comment type="subunit">
    <text evidence="17">Forms a stable but non-covalent complex with a regulatory subunit and with a cyclin. Interacts with cks-1.</text>
</comment>
<comment type="caution">
    <text evidence="21">The sequence shown here is derived from an EMBL/GenBank/DDBJ whole genome shotgun (WGS) entry which is preliminary data.</text>
</comment>
<keyword evidence="9" id="KW-0418">Kinase</keyword>
<dbReference type="Gene3D" id="1.10.510.10">
    <property type="entry name" value="Transferase(Phosphotransferase) domain 1"/>
    <property type="match status" value="1"/>
</dbReference>
<evidence type="ECO:0000256" key="18">
    <source>
        <dbReference type="PROSITE-ProRule" id="PRU10141"/>
    </source>
</evidence>
<evidence type="ECO:0000256" key="17">
    <source>
        <dbReference type="ARBA" id="ARBA00065691"/>
    </source>
</evidence>
<dbReference type="GO" id="GO:0005634">
    <property type="term" value="C:nucleus"/>
    <property type="evidence" value="ECO:0007669"/>
    <property type="project" value="UniProtKB-SubCell"/>
</dbReference>
<keyword evidence="10 18" id="KW-0067">ATP-binding</keyword>
<dbReference type="PROSITE" id="PS00107">
    <property type="entry name" value="PROTEIN_KINASE_ATP"/>
    <property type="match status" value="1"/>
</dbReference>
<dbReference type="GO" id="GO:0007095">
    <property type="term" value="P:mitotic G2 DNA damage checkpoint signaling"/>
    <property type="evidence" value="ECO:0007669"/>
    <property type="project" value="TreeGrafter"/>
</dbReference>
<dbReference type="PANTHER" id="PTHR24056:SF334">
    <property type="entry name" value="CYCLIN-DEPENDENT KINASE 1"/>
    <property type="match status" value="1"/>
</dbReference>
<comment type="catalytic activity">
    <reaction evidence="15">
        <text>[DNA-directed RNA polymerase] + ATP = phospho-[DNA-directed RNA polymerase] + ADP + H(+)</text>
        <dbReference type="Rhea" id="RHEA:10216"/>
        <dbReference type="Rhea" id="RHEA-COMP:11321"/>
        <dbReference type="Rhea" id="RHEA-COMP:11322"/>
        <dbReference type="ChEBI" id="CHEBI:15378"/>
        <dbReference type="ChEBI" id="CHEBI:30616"/>
        <dbReference type="ChEBI" id="CHEBI:43176"/>
        <dbReference type="ChEBI" id="CHEBI:68546"/>
        <dbReference type="ChEBI" id="CHEBI:456216"/>
        <dbReference type="EC" id="2.7.11.23"/>
    </reaction>
</comment>
<dbReference type="FunFam" id="1.10.510.10:FF:000706">
    <property type="entry name" value="Cyclin-dependent kinase 1"/>
    <property type="match status" value="1"/>
</dbReference>
<comment type="subcellular location">
    <subcellularLocation>
        <location evidence="1">Nucleus</location>
    </subcellularLocation>
</comment>
<gene>
    <name evidence="21" type="ORF">HPB48_016209</name>
</gene>
<dbReference type="PANTHER" id="PTHR24056">
    <property type="entry name" value="CELL DIVISION PROTEIN KINASE"/>
    <property type="match status" value="1"/>
</dbReference>
<evidence type="ECO:0000256" key="19">
    <source>
        <dbReference type="RuleBase" id="RU000304"/>
    </source>
</evidence>
<evidence type="ECO:0000256" key="10">
    <source>
        <dbReference type="ARBA" id="ARBA00022840"/>
    </source>
</evidence>
<evidence type="ECO:0000256" key="12">
    <source>
        <dbReference type="ARBA" id="ARBA00023306"/>
    </source>
</evidence>
<dbReference type="OMA" id="LEGVRYC"/>
<keyword evidence="11" id="KW-0539">Nucleus</keyword>
<evidence type="ECO:0000256" key="14">
    <source>
        <dbReference type="ARBA" id="ARBA00048367"/>
    </source>
</evidence>
<dbReference type="Gene3D" id="3.30.200.20">
    <property type="entry name" value="Phosphorylase Kinase, domain 1"/>
    <property type="match status" value="1"/>
</dbReference>
<dbReference type="VEuPathDB" id="VectorBase:HLOH_052040"/>
<dbReference type="InterPro" id="IPR017441">
    <property type="entry name" value="Protein_kinase_ATP_BS"/>
</dbReference>
<dbReference type="CDD" id="cd07835">
    <property type="entry name" value="STKc_CDK1_CdkB_like"/>
    <property type="match status" value="1"/>
</dbReference>
<dbReference type="PROSITE" id="PS50011">
    <property type="entry name" value="PROTEIN_KINASE_DOM"/>
    <property type="match status" value="1"/>
</dbReference>
<evidence type="ECO:0000256" key="2">
    <source>
        <dbReference type="ARBA" id="ARBA00006485"/>
    </source>
</evidence>
<dbReference type="SMART" id="SM00220">
    <property type="entry name" value="S_TKc"/>
    <property type="match status" value="1"/>
</dbReference>
<evidence type="ECO:0000256" key="4">
    <source>
        <dbReference type="ARBA" id="ARBA00022553"/>
    </source>
</evidence>
<feature type="binding site" evidence="18">
    <location>
        <position position="133"/>
    </location>
    <ligand>
        <name>ATP</name>
        <dbReference type="ChEBI" id="CHEBI:30616"/>
    </ligand>
</feature>
<reference evidence="21 22" key="1">
    <citation type="journal article" date="2020" name="Cell">
        <title>Large-Scale Comparative Analyses of Tick Genomes Elucidate Their Genetic Diversity and Vector Capacities.</title>
        <authorList>
            <consortium name="Tick Genome and Microbiome Consortium (TIGMIC)"/>
            <person name="Jia N."/>
            <person name="Wang J."/>
            <person name="Shi W."/>
            <person name="Du L."/>
            <person name="Sun Y."/>
            <person name="Zhan W."/>
            <person name="Jiang J.F."/>
            <person name="Wang Q."/>
            <person name="Zhang B."/>
            <person name="Ji P."/>
            <person name="Bell-Sakyi L."/>
            <person name="Cui X.M."/>
            <person name="Yuan T.T."/>
            <person name="Jiang B.G."/>
            <person name="Yang W.F."/>
            <person name="Lam T.T."/>
            <person name="Chang Q.C."/>
            <person name="Ding S.J."/>
            <person name="Wang X.J."/>
            <person name="Zhu J.G."/>
            <person name="Ruan X.D."/>
            <person name="Zhao L."/>
            <person name="Wei J.T."/>
            <person name="Ye R.Z."/>
            <person name="Que T.C."/>
            <person name="Du C.H."/>
            <person name="Zhou Y.H."/>
            <person name="Cheng J.X."/>
            <person name="Dai P.F."/>
            <person name="Guo W.B."/>
            <person name="Han X.H."/>
            <person name="Huang E.J."/>
            <person name="Li L.F."/>
            <person name="Wei W."/>
            <person name="Gao Y.C."/>
            <person name="Liu J.Z."/>
            <person name="Shao H.Z."/>
            <person name="Wang X."/>
            <person name="Wang C.C."/>
            <person name="Yang T.C."/>
            <person name="Huo Q.B."/>
            <person name="Li W."/>
            <person name="Chen H.Y."/>
            <person name="Chen S.E."/>
            <person name="Zhou L.G."/>
            <person name="Ni X.B."/>
            <person name="Tian J.H."/>
            <person name="Sheng Y."/>
            <person name="Liu T."/>
            <person name="Pan Y.S."/>
            <person name="Xia L.Y."/>
            <person name="Li J."/>
            <person name="Zhao F."/>
            <person name="Cao W.C."/>
        </authorList>
    </citation>
    <scope>NUCLEOTIDE SEQUENCE [LARGE SCALE GENOMIC DNA]</scope>
    <source>
        <strain evidence="21">HaeL-2018</strain>
    </source>
</reference>
<dbReference type="InterPro" id="IPR011009">
    <property type="entry name" value="Kinase-like_dom_sf"/>
</dbReference>
<proteinExistence type="inferred from homology"/>
<keyword evidence="4" id="KW-0597">Phosphoprotein</keyword>
<evidence type="ECO:0000256" key="3">
    <source>
        <dbReference type="ARBA" id="ARBA00022527"/>
    </source>
</evidence>
<dbReference type="Proteomes" id="UP000821853">
    <property type="component" value="Chromosome 2"/>
</dbReference>
<evidence type="ECO:0000256" key="13">
    <source>
        <dbReference type="ARBA" id="ARBA00047811"/>
    </source>
</evidence>
<dbReference type="GO" id="GO:0008353">
    <property type="term" value="F:RNA polymerase II CTD heptapeptide repeat kinase activity"/>
    <property type="evidence" value="ECO:0007669"/>
    <property type="project" value="UniProtKB-EC"/>
</dbReference>
<evidence type="ECO:0000256" key="5">
    <source>
        <dbReference type="ARBA" id="ARBA00022618"/>
    </source>
</evidence>
<evidence type="ECO:0000256" key="7">
    <source>
        <dbReference type="ARBA" id="ARBA00022741"/>
    </source>
</evidence>
<feature type="domain" description="Protein kinase" evidence="20">
    <location>
        <begin position="104"/>
        <end position="388"/>
    </location>
</feature>
<evidence type="ECO:0000313" key="21">
    <source>
        <dbReference type="EMBL" id="KAH9366618.1"/>
    </source>
</evidence>
<dbReference type="GO" id="GO:0000086">
    <property type="term" value="P:G2/M transition of mitotic cell cycle"/>
    <property type="evidence" value="ECO:0007669"/>
    <property type="project" value="TreeGrafter"/>
</dbReference>
<comment type="similarity">
    <text evidence="2">Belongs to the protein kinase superfamily. CMGC Ser/Thr protein kinase family. CDC2/CDKX subfamily.</text>
</comment>
<protein>
    <recommendedName>
        <fullName evidence="20">Protein kinase domain-containing protein</fullName>
    </recommendedName>
</protein>
<dbReference type="PROSITE" id="PS00108">
    <property type="entry name" value="PROTEIN_KINASE_ST"/>
    <property type="match status" value="1"/>
</dbReference>
<sequence length="389" mass="44492">MESCHPRKGTCVASLLCKVSRNQKSSSLTRAVLFHICEALRGQYFLMPSEPQKKPTPAHARFFLVASPNRDFRLALSLEVTVAGSFGPRRRPEAFSGKNTMENYIKVEKIGEGTYGVVYKGKDKRDGKTVALKKIRLESEDEGVPSTAIREISLLKELKHKHIVRLEDVLMEGCEKIYLVFEFVAMDLKKHLDSIPKNECLDKEVVRSYLRQILDAIMFCHMRRVLHRDLKPQNLLVDNKGNIKVADFGLARAFGIPVRVYTHEVVTLWYRAPEVLLGAHRYSTPVDIWSIACIFAEMITRKPLFHGDSEIDQLFRIFRILGTPTSSVWPEVAELPDYKASFPSWKENVLSSLVPEMDNKALDLLNKMLAYDPSRRLSAKEALRHPYFE</sequence>